<comment type="similarity">
    <text evidence="2 7">Belongs to the NSE4 family.</text>
</comment>
<comment type="subcellular location">
    <subcellularLocation>
        <location evidence="1 7">Nucleus</location>
    </subcellularLocation>
</comment>
<evidence type="ECO:0000256" key="3">
    <source>
        <dbReference type="ARBA" id="ARBA00022763"/>
    </source>
</evidence>
<evidence type="ECO:0000256" key="2">
    <source>
        <dbReference type="ARBA" id="ARBA00008997"/>
    </source>
</evidence>
<organism evidence="9 10">
    <name type="scientific">Dinoponera quadriceps</name>
    <name type="common">South American ant</name>
    <dbReference type="NCBI Taxonomy" id="609295"/>
    <lineage>
        <taxon>Eukaryota</taxon>
        <taxon>Metazoa</taxon>
        <taxon>Ecdysozoa</taxon>
        <taxon>Arthropoda</taxon>
        <taxon>Hexapoda</taxon>
        <taxon>Insecta</taxon>
        <taxon>Pterygota</taxon>
        <taxon>Neoptera</taxon>
        <taxon>Endopterygota</taxon>
        <taxon>Hymenoptera</taxon>
        <taxon>Apocrita</taxon>
        <taxon>Aculeata</taxon>
        <taxon>Formicoidea</taxon>
        <taxon>Formicidae</taxon>
        <taxon>Ponerinae</taxon>
        <taxon>Ponerini</taxon>
        <taxon>Dinoponera</taxon>
    </lineage>
</organism>
<sequence length="325" mass="38006">MLGYEKEICKIQEFKNFVMPRIRSNSSNLAIMRSSKERKDCLRRILEQTFILHDAINTTTIKKLDEAIVEADNVTYETSVQDKICNQQEVLIDSQMMISSSKVIKTCAVSLKKRMRDYDHIDFAQKIIKYIQKEAQDDEQAMNWSLLETQITKLFRRIPDYNTLSGTLEPLEKKVVSRKKIERKEAQKATMIVPNKLVSQKDNKEEDSVEQTIQKIRKLIISYCKETQRPLDLFKLILHPYDFGRTIRNLLYVSFLIKDGVVKLSKGERENLVVQPYRKAASQQDEQTTDKTGAQTIVSLNMKQWNVLRRSYKLTQPMIDFDEGH</sequence>
<dbReference type="Proteomes" id="UP000515204">
    <property type="component" value="Unplaced"/>
</dbReference>
<dbReference type="GeneID" id="106740646"/>
<proteinExistence type="inferred from homology"/>
<dbReference type="PANTHER" id="PTHR16140:SF0">
    <property type="entry name" value="NON-STRUCTURAL MAINTENANCE OF CHROMOSOMES ELEMENT 4"/>
    <property type="match status" value="1"/>
</dbReference>
<name>A0A6P3WMQ3_DINQU</name>
<dbReference type="GO" id="GO:0030915">
    <property type="term" value="C:Smc5-Smc6 complex"/>
    <property type="evidence" value="ECO:0007669"/>
    <property type="project" value="UniProtKB-UniRule"/>
</dbReference>
<evidence type="ECO:0000313" key="10">
    <source>
        <dbReference type="RefSeq" id="XP_014467383.1"/>
    </source>
</evidence>
<dbReference type="GO" id="GO:0006281">
    <property type="term" value="P:DNA repair"/>
    <property type="evidence" value="ECO:0007669"/>
    <property type="project" value="UniProtKB-UniRule"/>
</dbReference>
<comment type="subunit">
    <text evidence="7">Component of the SMC5-SMC6 complex.</text>
</comment>
<evidence type="ECO:0000256" key="7">
    <source>
        <dbReference type="RuleBase" id="RU365071"/>
    </source>
</evidence>
<dbReference type="RefSeq" id="XP_014467383.1">
    <property type="nucleotide sequence ID" value="XM_014611897.1"/>
</dbReference>
<dbReference type="OrthoDB" id="361242at2759"/>
<evidence type="ECO:0000256" key="4">
    <source>
        <dbReference type="ARBA" id="ARBA00023172"/>
    </source>
</evidence>
<evidence type="ECO:0000256" key="6">
    <source>
        <dbReference type="ARBA" id="ARBA00023242"/>
    </source>
</evidence>
<feature type="domain" description="Non-structural maintenance of chromosome element 4 C-terminal" evidence="8">
    <location>
        <begin position="230"/>
        <end position="319"/>
    </location>
</feature>
<dbReference type="InterPro" id="IPR027786">
    <property type="entry name" value="Nse4/EID"/>
</dbReference>
<dbReference type="Pfam" id="PF08743">
    <property type="entry name" value="Nse4_C"/>
    <property type="match status" value="1"/>
</dbReference>
<dbReference type="GO" id="GO:0005634">
    <property type="term" value="C:nucleus"/>
    <property type="evidence" value="ECO:0007669"/>
    <property type="project" value="UniProtKB-SubCell"/>
</dbReference>
<evidence type="ECO:0000256" key="1">
    <source>
        <dbReference type="ARBA" id="ARBA00004123"/>
    </source>
</evidence>
<accession>A0A6P3WMQ3</accession>
<keyword evidence="9" id="KW-1185">Reference proteome</keyword>
<evidence type="ECO:0000259" key="8">
    <source>
        <dbReference type="Pfam" id="PF08743"/>
    </source>
</evidence>
<dbReference type="GO" id="GO:0006310">
    <property type="term" value="P:DNA recombination"/>
    <property type="evidence" value="ECO:0007669"/>
    <property type="project" value="UniProtKB-UniRule"/>
</dbReference>
<dbReference type="AlphaFoldDB" id="A0A6P3WMQ3"/>
<reference evidence="10" key="1">
    <citation type="submission" date="2025-08" db="UniProtKB">
        <authorList>
            <consortium name="RefSeq"/>
        </authorList>
    </citation>
    <scope>IDENTIFICATION</scope>
</reference>
<dbReference type="CTD" id="34434"/>
<keyword evidence="4 7" id="KW-0233">DNA recombination</keyword>
<protein>
    <recommendedName>
        <fullName evidence="7">Non-structural maintenance of chromosomes element 4</fullName>
    </recommendedName>
</protein>
<dbReference type="PANTHER" id="PTHR16140">
    <property type="entry name" value="NON-STRUCTURAL MAINTENANCE OF CHROMOSOMES ELEMENT 4"/>
    <property type="match status" value="1"/>
</dbReference>
<dbReference type="KEGG" id="dqu:106740646"/>
<dbReference type="InterPro" id="IPR014854">
    <property type="entry name" value="Nse4_C"/>
</dbReference>
<gene>
    <name evidence="10" type="primary">LOC106740646</name>
</gene>
<keyword evidence="5 7" id="KW-0234">DNA repair</keyword>
<keyword evidence="3 7" id="KW-0227">DNA damage</keyword>
<keyword evidence="6 7" id="KW-0539">Nucleus</keyword>
<comment type="function">
    <text evidence="7">Component of the SMC5-SMC6 complex, that promotes sister chromatid alignment after DNA damage and facilitates double-stranded DNA breaks (DSBs) repair via homologous recombination between sister chromatids.</text>
</comment>
<evidence type="ECO:0000256" key="5">
    <source>
        <dbReference type="ARBA" id="ARBA00023204"/>
    </source>
</evidence>
<evidence type="ECO:0000313" key="9">
    <source>
        <dbReference type="Proteomes" id="UP000515204"/>
    </source>
</evidence>